<keyword evidence="4 5" id="KW-0408">Iron</keyword>
<evidence type="ECO:0000256" key="5">
    <source>
        <dbReference type="PROSITE-ProRule" id="PRU00433"/>
    </source>
</evidence>
<protein>
    <submittedName>
        <fullName evidence="7">VCBS repeat-containing protein</fullName>
    </submittedName>
</protein>
<keyword evidence="3" id="KW-0732">Signal</keyword>
<dbReference type="InterPro" id="IPR013517">
    <property type="entry name" value="FG-GAP"/>
</dbReference>
<dbReference type="Pfam" id="PF13517">
    <property type="entry name" value="FG-GAP_3"/>
    <property type="match status" value="2"/>
</dbReference>
<accession>A0ABW6DGE7</accession>
<evidence type="ECO:0000256" key="2">
    <source>
        <dbReference type="ARBA" id="ARBA00022723"/>
    </source>
</evidence>
<keyword evidence="2 5" id="KW-0479">Metal-binding</keyword>
<evidence type="ECO:0000259" key="6">
    <source>
        <dbReference type="PROSITE" id="PS51007"/>
    </source>
</evidence>
<keyword evidence="8" id="KW-1185">Reference proteome</keyword>
<comment type="caution">
    <text evidence="7">The sequence shown here is derived from an EMBL/GenBank/DDBJ whole genome shotgun (WGS) entry which is preliminary data.</text>
</comment>
<dbReference type="SUPFAM" id="SSF69318">
    <property type="entry name" value="Integrin alpha N-terminal domain"/>
    <property type="match status" value="1"/>
</dbReference>
<dbReference type="PANTHER" id="PTHR44103">
    <property type="entry name" value="PROPROTEIN CONVERTASE P"/>
    <property type="match status" value="1"/>
</dbReference>
<dbReference type="InterPro" id="IPR036909">
    <property type="entry name" value="Cyt_c-like_dom_sf"/>
</dbReference>
<dbReference type="PANTHER" id="PTHR44103:SF1">
    <property type="entry name" value="PROPROTEIN CONVERTASE P"/>
    <property type="match status" value="1"/>
</dbReference>
<dbReference type="PROSITE" id="PS51007">
    <property type="entry name" value="CYTC"/>
    <property type="match status" value="1"/>
</dbReference>
<organism evidence="7 8">
    <name type="scientific">Aquirufa avitistagni</name>
    <dbReference type="NCBI Taxonomy" id="3104728"/>
    <lineage>
        <taxon>Bacteria</taxon>
        <taxon>Pseudomonadati</taxon>
        <taxon>Bacteroidota</taxon>
        <taxon>Cytophagia</taxon>
        <taxon>Cytophagales</taxon>
        <taxon>Flectobacillaceae</taxon>
        <taxon>Aquirufa</taxon>
    </lineage>
</organism>
<dbReference type="Proteomes" id="UP001598138">
    <property type="component" value="Unassembled WGS sequence"/>
</dbReference>
<feature type="domain" description="Cytochrome c" evidence="6">
    <location>
        <begin position="18"/>
        <end position="108"/>
    </location>
</feature>
<gene>
    <name evidence="7" type="ORF">U0R10_09150</name>
</gene>
<evidence type="ECO:0000256" key="1">
    <source>
        <dbReference type="ARBA" id="ARBA00022617"/>
    </source>
</evidence>
<dbReference type="Gene3D" id="2.130.10.130">
    <property type="entry name" value="Integrin alpha, N-terminal"/>
    <property type="match status" value="1"/>
</dbReference>
<dbReference type="EMBL" id="JBBKXZ010000003">
    <property type="protein sequence ID" value="MFD3394789.1"/>
    <property type="molecule type" value="Genomic_DNA"/>
</dbReference>
<evidence type="ECO:0000256" key="4">
    <source>
        <dbReference type="ARBA" id="ARBA00023004"/>
    </source>
</evidence>
<dbReference type="RefSeq" id="WP_377983665.1">
    <property type="nucleotide sequence ID" value="NZ_JBBKXZ010000003.1"/>
</dbReference>
<dbReference type="InterPro" id="IPR009056">
    <property type="entry name" value="Cyt_c-like_dom"/>
</dbReference>
<name>A0ABW6DGE7_9BACT</name>
<evidence type="ECO:0000313" key="8">
    <source>
        <dbReference type="Proteomes" id="UP001598138"/>
    </source>
</evidence>
<proteinExistence type="predicted"/>
<sequence>MRFLALIVVIFCFSCQQTPEEKGEALAKQNCGSCHKFPDPSLLDKKTWNEGVLPEMAYRLGIGNRFELLTKIPDEQYQSAMRLDIYPETPKISQEDWDLIVAYYTAKAPEKPLPQPKRSPISSDLLHFKRESFISPADPMGGVTSIRIHPQKSEVWVGTRMQKLWILDEKLKIKQTIQTPTPIVHTQFVGKNAYAVGIGKLYPNDQHIGQLVSIDENKKQVTLADSLTRPVDVQLADLNQDGTTDYLICEFGFEAGKLSWVDGKTKKKNNLKVAPGARNVVVKDFTGDGKPDFMVLMAQAREGVSLYINKSSGIFVEKPLLQFESVSGSNYMEVADFNQDGFDDIMITNGDNADYSYAKKGYHGVRIYLNDKRYNFKEAFFYPVYGAYKTLARDFDQDGDLDLAMIAFFAENDQGKIESFLYFQNQGNMKFNVSNLKIPGDGHYIAMDAGDVDHDGDIDILLGNYQFGNRKPGANNTPGLQLTYYKNLLR</sequence>
<reference evidence="7 8" key="1">
    <citation type="submission" date="2024-03" db="EMBL/GenBank/DDBJ databases">
        <title>Aquirufa genome sequencing.</title>
        <authorList>
            <person name="Pitt A."/>
            <person name="Hahn M.W."/>
        </authorList>
    </citation>
    <scope>NUCLEOTIDE SEQUENCE [LARGE SCALE GENOMIC DNA]</scope>
    <source>
        <strain evidence="7 8">OSTEICH-129V</strain>
    </source>
</reference>
<evidence type="ECO:0000313" key="7">
    <source>
        <dbReference type="EMBL" id="MFD3394789.1"/>
    </source>
</evidence>
<dbReference type="InterPro" id="IPR028994">
    <property type="entry name" value="Integrin_alpha_N"/>
</dbReference>
<evidence type="ECO:0000256" key="3">
    <source>
        <dbReference type="ARBA" id="ARBA00022729"/>
    </source>
</evidence>
<dbReference type="SUPFAM" id="SSF46626">
    <property type="entry name" value="Cytochrome c"/>
    <property type="match status" value="1"/>
</dbReference>
<keyword evidence="1 5" id="KW-0349">Heme</keyword>